<dbReference type="EMBL" id="CP062229">
    <property type="protein sequence ID" value="UVC16138.1"/>
    <property type="molecule type" value="Genomic_DNA"/>
</dbReference>
<dbReference type="Pfam" id="PF01935">
    <property type="entry name" value="DUF87"/>
    <property type="match status" value="1"/>
</dbReference>
<keyword evidence="3" id="KW-1185">Reference proteome</keyword>
<dbReference type="InterPro" id="IPR008571">
    <property type="entry name" value="HerA-like"/>
</dbReference>
<dbReference type="PANTHER" id="PTHR42957">
    <property type="entry name" value="HELICASE MJ1565-RELATED"/>
    <property type="match status" value="1"/>
</dbReference>
<keyword evidence="2" id="KW-0547">Nucleotide-binding</keyword>
<feature type="domain" description="Helicase HerA central" evidence="1">
    <location>
        <begin position="90"/>
        <end position="330"/>
    </location>
</feature>
<dbReference type="Gene3D" id="3.40.50.300">
    <property type="entry name" value="P-loop containing nucleotide triphosphate hydrolases"/>
    <property type="match status" value="1"/>
</dbReference>
<evidence type="ECO:0000313" key="2">
    <source>
        <dbReference type="EMBL" id="UVC16138.1"/>
    </source>
</evidence>
<evidence type="ECO:0000313" key="3">
    <source>
        <dbReference type="Proteomes" id="UP001058098"/>
    </source>
</evidence>
<dbReference type="Proteomes" id="UP001058098">
    <property type="component" value="Chromosome"/>
</dbReference>
<dbReference type="InterPro" id="IPR002789">
    <property type="entry name" value="HerA_central"/>
</dbReference>
<reference evidence="2" key="1">
    <citation type="submission" date="2020-09" db="EMBL/GenBank/DDBJ databases">
        <title>Rhizobia associated with sainfoin plants.</title>
        <authorList>
            <person name="Asharfi S."/>
            <person name="Kuzmanovic N."/>
            <person name="Bunk B."/>
            <person name="Sproeer C."/>
            <person name="Becker M."/>
            <person name="Thuenen T."/>
        </authorList>
    </citation>
    <scope>NUCLEOTIDE SEQUENCE</scope>
    <source>
        <strain evidence="2">OM4</strain>
    </source>
</reference>
<dbReference type="GO" id="GO:0005524">
    <property type="term" value="F:ATP binding"/>
    <property type="evidence" value="ECO:0007669"/>
    <property type="project" value="UniProtKB-KW"/>
</dbReference>
<protein>
    <submittedName>
        <fullName evidence="2">ATP-binding protein</fullName>
    </submittedName>
</protein>
<dbReference type="SUPFAM" id="SSF52540">
    <property type="entry name" value="P-loop containing nucleoside triphosphate hydrolases"/>
    <property type="match status" value="1"/>
</dbReference>
<accession>A0ABY5QYH0</accession>
<keyword evidence="2" id="KW-0067">ATP-binding</keyword>
<dbReference type="RefSeq" id="WP_258121060.1">
    <property type="nucleotide sequence ID" value="NZ_CP062229.1"/>
</dbReference>
<dbReference type="PANTHER" id="PTHR42957:SF1">
    <property type="entry name" value="HELICASE MJ1565-RELATED"/>
    <property type="match status" value="1"/>
</dbReference>
<dbReference type="InterPro" id="IPR027417">
    <property type="entry name" value="P-loop_NTPase"/>
</dbReference>
<proteinExistence type="predicted"/>
<sequence length="504" mass="55399">MLETRTENFVIPEARVARIRQCIDMLVSIKLLDEQSEMTNYRLEPEVTRQPGDLVVGDAGQRGRDKLLLGTLAEAGARRRLWLDITGEQVVGIFGKRGTGKSYSLGLLLEGLASGAGSTRLAELATPRGALVLDIMDIFWTSTIPLINDGSAEVRKQFAIMDKAGFQSRALSVDLWIPAGFQNPAIDPPGVRQLYIAAHELELDDWASLFEVDVFAEPRGMLIADMLNYVSRDGYTDVRNGNRIAPDQQFTFADLSAFLENCSEIQGVYQDTTVRSIRQRVGTYGAQALFSGTNTPLTDVIGSFRVSILMLARLPDPLKNVVVSTLLRRLMRERRDASFAQKRLDLAGDLTKEESTRLAEIISTSVPRTWVMMDEAHNLAGTGPNGMARDTFVKYAKEGRNYGLSLAVATQQPSALDPRLTSQIETLIVHQLTSPKDAAVARENIRSPLPSATNVDSQPVSVDDLLRRLDQGTTTFSCANAPALNRLCVVSMRPRTTAHGGYEA</sequence>
<evidence type="ECO:0000259" key="1">
    <source>
        <dbReference type="Pfam" id="PF01935"/>
    </source>
</evidence>
<name>A0ABY5QYH0_9HYPH</name>
<organism evidence="2 3">
    <name type="scientific">Mesorhizobium onobrychidis</name>
    <dbReference type="NCBI Taxonomy" id="2775404"/>
    <lineage>
        <taxon>Bacteria</taxon>
        <taxon>Pseudomonadati</taxon>
        <taxon>Pseudomonadota</taxon>
        <taxon>Alphaproteobacteria</taxon>
        <taxon>Hyphomicrobiales</taxon>
        <taxon>Phyllobacteriaceae</taxon>
        <taxon>Mesorhizobium</taxon>
    </lineage>
</organism>
<gene>
    <name evidence="2" type="ORF">IHQ72_02835</name>
</gene>